<proteinExistence type="predicted"/>
<reference evidence="3" key="1">
    <citation type="journal article" date="2020" name="MBio">
        <title>Horizontal gene transfer to a defensive symbiont with a reduced genome amongst a multipartite beetle microbiome.</title>
        <authorList>
            <person name="Waterworth S.C."/>
            <person name="Florez L.V."/>
            <person name="Rees E.R."/>
            <person name="Hertweck C."/>
            <person name="Kaltenpoth M."/>
            <person name="Kwan J.C."/>
        </authorList>
    </citation>
    <scope>NUCLEOTIDE SEQUENCE [LARGE SCALE GENOMIC DNA]</scope>
</reference>
<feature type="transmembrane region" description="Helical" evidence="1">
    <location>
        <begin position="44"/>
        <end position="65"/>
    </location>
</feature>
<dbReference type="Proteomes" id="UP000462435">
    <property type="component" value="Unassembled WGS sequence"/>
</dbReference>
<accession>A0A7V8JU38</accession>
<dbReference type="EMBL" id="WNDX01000067">
    <property type="protein sequence ID" value="KAF1043073.1"/>
    <property type="molecule type" value="Genomic_DNA"/>
</dbReference>
<evidence type="ECO:0000256" key="1">
    <source>
        <dbReference type="SAM" id="Phobius"/>
    </source>
</evidence>
<dbReference type="AlphaFoldDB" id="A0A7V8JU38"/>
<gene>
    <name evidence="2" type="ORF">GAK35_02393</name>
</gene>
<keyword evidence="1" id="KW-0812">Transmembrane</keyword>
<evidence type="ECO:0000313" key="3">
    <source>
        <dbReference type="Proteomes" id="UP000462435"/>
    </source>
</evidence>
<evidence type="ECO:0000313" key="2">
    <source>
        <dbReference type="EMBL" id="KAF1043073.1"/>
    </source>
</evidence>
<comment type="caution">
    <text evidence="2">The sequence shown here is derived from an EMBL/GenBank/DDBJ whole genome shotgun (WGS) entry which is preliminary data.</text>
</comment>
<keyword evidence="1" id="KW-0472">Membrane</keyword>
<dbReference type="PROSITE" id="PS51257">
    <property type="entry name" value="PROKAR_LIPOPROTEIN"/>
    <property type="match status" value="1"/>
</dbReference>
<protein>
    <submittedName>
        <fullName evidence="2">Uncharacterized protein</fullName>
    </submittedName>
</protein>
<sequence length="108" mass="11817">MLKKIYEAFEARLAALVDKSSWFLIVPALAVVACIDLPRTISVLTWMAFVAILVGFCIQISRVAWSPVDLVALLTKAREDARASAIVVAAVIHFVAILVLAVVLWTRP</sequence>
<name>A0A7V8JU38_9BURK</name>
<feature type="transmembrane region" description="Helical" evidence="1">
    <location>
        <begin position="85"/>
        <end position="105"/>
    </location>
</feature>
<keyword evidence="1" id="KW-1133">Transmembrane helix</keyword>
<organism evidence="2 3">
    <name type="scientific">Herbaspirillum frisingense</name>
    <dbReference type="NCBI Taxonomy" id="92645"/>
    <lineage>
        <taxon>Bacteria</taxon>
        <taxon>Pseudomonadati</taxon>
        <taxon>Pseudomonadota</taxon>
        <taxon>Betaproteobacteria</taxon>
        <taxon>Burkholderiales</taxon>
        <taxon>Oxalobacteraceae</taxon>
        <taxon>Herbaspirillum</taxon>
    </lineage>
</organism>